<evidence type="ECO:0000313" key="3">
    <source>
        <dbReference type="Proteomes" id="UP001151752"/>
    </source>
</evidence>
<dbReference type="GO" id="GO:0003700">
    <property type="term" value="F:DNA-binding transcription factor activity"/>
    <property type="evidence" value="ECO:0007669"/>
    <property type="project" value="InterPro"/>
</dbReference>
<keyword evidence="3" id="KW-1185">Reference proteome</keyword>
<reference evidence="2" key="2">
    <citation type="journal article" date="2023" name="Int. J. Mol. Sci.">
        <title>De Novo Assembly and Annotation of 11 Diverse Shrub Willow (Salix) Genomes Reveals Novel Gene Organization in Sex-Linked Regions.</title>
        <authorList>
            <person name="Hyden B."/>
            <person name="Feng K."/>
            <person name="Yates T.B."/>
            <person name="Jawdy S."/>
            <person name="Cereghino C."/>
            <person name="Smart L.B."/>
            <person name="Muchero W."/>
        </authorList>
    </citation>
    <scope>NUCLEOTIDE SEQUENCE</scope>
    <source>
        <tissue evidence="2">Shoot tip</tissue>
    </source>
</reference>
<dbReference type="SUPFAM" id="SSF55550">
    <property type="entry name" value="SH2 domain"/>
    <property type="match status" value="1"/>
</dbReference>
<gene>
    <name evidence="2" type="ORF">OIU74_000355</name>
</gene>
<reference evidence="2" key="1">
    <citation type="submission" date="2022-11" db="EMBL/GenBank/DDBJ databases">
        <authorList>
            <person name="Hyden B.L."/>
            <person name="Feng K."/>
            <person name="Yates T."/>
            <person name="Jawdy S."/>
            <person name="Smart L.B."/>
            <person name="Muchero W."/>
        </authorList>
    </citation>
    <scope>NUCLEOTIDE SEQUENCE</scope>
    <source>
        <tissue evidence="2">Shoot tip</tissue>
    </source>
</reference>
<organism evidence="2 3">
    <name type="scientific">Salix koriyanagi</name>
    <dbReference type="NCBI Taxonomy" id="2511006"/>
    <lineage>
        <taxon>Eukaryota</taxon>
        <taxon>Viridiplantae</taxon>
        <taxon>Streptophyta</taxon>
        <taxon>Embryophyta</taxon>
        <taxon>Tracheophyta</taxon>
        <taxon>Spermatophyta</taxon>
        <taxon>Magnoliopsida</taxon>
        <taxon>eudicotyledons</taxon>
        <taxon>Gunneridae</taxon>
        <taxon>Pentapetalae</taxon>
        <taxon>rosids</taxon>
        <taxon>fabids</taxon>
        <taxon>Malpighiales</taxon>
        <taxon>Salicaceae</taxon>
        <taxon>Saliceae</taxon>
        <taxon>Salix</taxon>
    </lineage>
</organism>
<proteinExistence type="predicted"/>
<accession>A0A9Q0X1J9</accession>
<protein>
    <submittedName>
        <fullName evidence="2">SIGNAL TRANSDUCER AND TRANSCRIPTION ACTIVATOR</fullName>
    </submittedName>
</protein>
<dbReference type="GO" id="GO:0007165">
    <property type="term" value="P:signal transduction"/>
    <property type="evidence" value="ECO:0007669"/>
    <property type="project" value="InterPro"/>
</dbReference>
<dbReference type="InterPro" id="IPR001217">
    <property type="entry name" value="STAT"/>
</dbReference>
<comment type="caution">
    <text evidence="2">The sequence shown here is derived from an EMBL/GenBank/DDBJ whole genome shotgun (WGS) entry which is preliminary data.</text>
</comment>
<dbReference type="AlphaFoldDB" id="A0A9Q0X1J9"/>
<name>A0A9Q0X1J9_9ROSI</name>
<sequence>MEIEFPLENWIHVGCEVVTDMLRLHINGEIVGEQPQSFSLDKGSNSNGLRKITLAGAGVDDGLQGYIHLAEVLPLSFSIKDHYVKDPPLRLSVDLSSTSEIDEDSDSIWNIVGGKASCRRIFSLDVVLLNAICQAVNKELEIVASLVYADSGLHVEKTSDDEDPLLASCDGIEFASYDRPGKLLHGRASLKLKISQLSSKCDNRLFRIKLEIPKFSGYHFLEAFSHPIRCISRCRNPRTSMTWKRPSSAPDPSNKSQSFGLYVACYSDTWTTNQVANAVETQLAREAENIEEADNSPSVSDSIEERLSDFNIMSSSGYLISDVIIFKYCLGGMTDRALLLKEVATSASEEDLFRLANEVSLYSGCSHHRRQIVIAKRLIEEGTKVWNSISQNNRLIQWENGVFEIEEQFMRITCSSTRSFTEQDFELLRRISGCGEYMAQENFEKIWRWLYPVAFTLTSDSINTIWNSTSPKWIEGFITKEEAELSLQGPRGRQEPGTFVLRFPYFKELAPF</sequence>
<dbReference type="Gene3D" id="3.30.505.10">
    <property type="entry name" value="SH2 domain"/>
    <property type="match status" value="1"/>
</dbReference>
<dbReference type="PANTHER" id="PTHR11801">
    <property type="entry name" value="SIGNAL TRANSDUCER AND ACTIVATOR OF TRANSCRIPTION"/>
    <property type="match status" value="1"/>
</dbReference>
<dbReference type="Proteomes" id="UP001151752">
    <property type="component" value="Chromosome 16"/>
</dbReference>
<evidence type="ECO:0000256" key="1">
    <source>
        <dbReference type="ARBA" id="ARBA00022999"/>
    </source>
</evidence>
<evidence type="ECO:0000313" key="2">
    <source>
        <dbReference type="EMBL" id="KAJ6776153.1"/>
    </source>
</evidence>
<keyword evidence="1" id="KW-0727">SH2 domain</keyword>
<dbReference type="InterPro" id="IPR036860">
    <property type="entry name" value="SH2_dom_sf"/>
</dbReference>
<dbReference type="EMBL" id="JAPFFM010000001">
    <property type="protein sequence ID" value="KAJ6776153.1"/>
    <property type="molecule type" value="Genomic_DNA"/>
</dbReference>